<evidence type="ECO:0000313" key="2">
    <source>
        <dbReference type="Proteomes" id="UP000031668"/>
    </source>
</evidence>
<sequence>MILAPSTLRGWLIPNCLSRMKPSSIKESFKHPPAFLIICIDSRWSLPCKRKTALTARSQKCSRSWSSIFDDKVTLVKSFSFEITSGDSLSCILNALFSSASSATWRAFW</sequence>
<dbReference type="AlphaFoldDB" id="A0A0C2MWQ6"/>
<dbReference type="Proteomes" id="UP000031668">
    <property type="component" value="Unassembled WGS sequence"/>
</dbReference>
<name>A0A0C2MWQ6_THEKT</name>
<gene>
    <name evidence="1" type="ORF">RF11_10143</name>
</gene>
<proteinExistence type="predicted"/>
<comment type="caution">
    <text evidence="1">The sequence shown here is derived from an EMBL/GenBank/DDBJ whole genome shotgun (WGS) entry which is preliminary data.</text>
</comment>
<organism evidence="1 2">
    <name type="scientific">Thelohanellus kitauei</name>
    <name type="common">Myxosporean</name>
    <dbReference type="NCBI Taxonomy" id="669202"/>
    <lineage>
        <taxon>Eukaryota</taxon>
        <taxon>Metazoa</taxon>
        <taxon>Cnidaria</taxon>
        <taxon>Myxozoa</taxon>
        <taxon>Myxosporea</taxon>
        <taxon>Bivalvulida</taxon>
        <taxon>Platysporina</taxon>
        <taxon>Myxobolidae</taxon>
        <taxon>Thelohanellus</taxon>
    </lineage>
</organism>
<evidence type="ECO:0000313" key="1">
    <source>
        <dbReference type="EMBL" id="KII66037.1"/>
    </source>
</evidence>
<dbReference type="EMBL" id="JWZT01003622">
    <property type="protein sequence ID" value="KII66037.1"/>
    <property type="molecule type" value="Genomic_DNA"/>
</dbReference>
<accession>A0A0C2MWQ6</accession>
<keyword evidence="2" id="KW-1185">Reference proteome</keyword>
<protein>
    <submittedName>
        <fullName evidence="1">Uncharacterized protein</fullName>
    </submittedName>
</protein>
<reference evidence="1 2" key="1">
    <citation type="journal article" date="2014" name="Genome Biol. Evol.">
        <title>The genome of the myxosporean Thelohanellus kitauei shows adaptations to nutrient acquisition within its fish host.</title>
        <authorList>
            <person name="Yang Y."/>
            <person name="Xiong J."/>
            <person name="Zhou Z."/>
            <person name="Huo F."/>
            <person name="Miao W."/>
            <person name="Ran C."/>
            <person name="Liu Y."/>
            <person name="Zhang J."/>
            <person name="Feng J."/>
            <person name="Wang M."/>
            <person name="Wang M."/>
            <person name="Wang L."/>
            <person name="Yao B."/>
        </authorList>
    </citation>
    <scope>NUCLEOTIDE SEQUENCE [LARGE SCALE GENOMIC DNA]</scope>
    <source>
        <strain evidence="1">Wuqing</strain>
    </source>
</reference>